<reference evidence="10 11" key="1">
    <citation type="journal article" date="2012" name="PLoS Pathog.">
        <title>Diverse lifestyles and strategies of plant pathogenesis encoded in the genomes of eighteen Dothideomycetes fungi.</title>
        <authorList>
            <person name="Ohm R.A."/>
            <person name="Feau N."/>
            <person name="Henrissat B."/>
            <person name="Schoch C.L."/>
            <person name="Horwitz B.A."/>
            <person name="Barry K.W."/>
            <person name="Condon B.J."/>
            <person name="Copeland A.C."/>
            <person name="Dhillon B."/>
            <person name="Glaser F."/>
            <person name="Hesse C.N."/>
            <person name="Kosti I."/>
            <person name="LaButti K."/>
            <person name="Lindquist E.A."/>
            <person name="Lucas S."/>
            <person name="Salamov A.A."/>
            <person name="Bradshaw R.E."/>
            <person name="Ciuffetti L."/>
            <person name="Hamelin R.C."/>
            <person name="Kema G.H.J."/>
            <person name="Lawrence C."/>
            <person name="Scott J.A."/>
            <person name="Spatafora J.W."/>
            <person name="Turgeon B.G."/>
            <person name="de Wit P.J.G.M."/>
            <person name="Zhong S."/>
            <person name="Goodwin S.B."/>
            <person name="Grigoriev I.V."/>
        </authorList>
    </citation>
    <scope>NUCLEOTIDE SEQUENCE [LARGE SCALE GENOMIC DNA]</scope>
    <source>
        <strain evidence="11">28A</strain>
    </source>
</reference>
<organism evidence="10 11">
    <name type="scientific">Exserohilum turcicum (strain 28A)</name>
    <name type="common">Northern leaf blight fungus</name>
    <name type="synonym">Setosphaeria turcica</name>
    <dbReference type="NCBI Taxonomy" id="671987"/>
    <lineage>
        <taxon>Eukaryota</taxon>
        <taxon>Fungi</taxon>
        <taxon>Dikarya</taxon>
        <taxon>Ascomycota</taxon>
        <taxon>Pezizomycotina</taxon>
        <taxon>Dothideomycetes</taxon>
        <taxon>Pleosporomycetidae</taxon>
        <taxon>Pleosporales</taxon>
        <taxon>Pleosporineae</taxon>
        <taxon>Pleosporaceae</taxon>
        <taxon>Exserohilum</taxon>
    </lineage>
</organism>
<dbReference type="HOGENOM" id="CLU_020492_1_0_1"/>
<dbReference type="GO" id="GO:0004497">
    <property type="term" value="F:monooxygenase activity"/>
    <property type="evidence" value="ECO:0007669"/>
    <property type="project" value="UniProtKB-KW"/>
</dbReference>
<comment type="cofactor">
    <cofactor evidence="1 8">
        <name>heme</name>
        <dbReference type="ChEBI" id="CHEBI:30413"/>
    </cofactor>
</comment>
<dbReference type="GO" id="GO:0020037">
    <property type="term" value="F:heme binding"/>
    <property type="evidence" value="ECO:0007669"/>
    <property type="project" value="InterPro"/>
</dbReference>
<dbReference type="InterPro" id="IPR001128">
    <property type="entry name" value="Cyt_P450"/>
</dbReference>
<evidence type="ECO:0000313" key="10">
    <source>
        <dbReference type="EMBL" id="EOA92099.1"/>
    </source>
</evidence>
<dbReference type="GO" id="GO:0005506">
    <property type="term" value="F:iron ion binding"/>
    <property type="evidence" value="ECO:0007669"/>
    <property type="project" value="InterPro"/>
</dbReference>
<keyword evidence="3 8" id="KW-0349">Heme</keyword>
<keyword evidence="9" id="KW-1133">Transmembrane helix</keyword>
<evidence type="ECO:0000256" key="9">
    <source>
        <dbReference type="SAM" id="Phobius"/>
    </source>
</evidence>
<dbReference type="PANTHER" id="PTHR24305">
    <property type="entry name" value="CYTOCHROME P450"/>
    <property type="match status" value="1"/>
</dbReference>
<dbReference type="InterPro" id="IPR050121">
    <property type="entry name" value="Cytochrome_P450_monoxygenase"/>
</dbReference>
<evidence type="ECO:0000256" key="7">
    <source>
        <dbReference type="ARBA" id="ARBA00023033"/>
    </source>
</evidence>
<dbReference type="OrthoDB" id="10029320at2759"/>
<gene>
    <name evidence="10" type="ORF">SETTUDRAFT_162602</name>
</gene>
<feature type="transmembrane region" description="Helical" evidence="9">
    <location>
        <begin position="12"/>
        <end position="30"/>
    </location>
</feature>
<keyword evidence="4 8" id="KW-0479">Metal-binding</keyword>
<dbReference type="AlphaFoldDB" id="R0KT26"/>
<proteinExistence type="predicted"/>
<dbReference type="Pfam" id="PF00067">
    <property type="entry name" value="p450"/>
    <property type="match status" value="1"/>
</dbReference>
<dbReference type="CDD" id="cd11051">
    <property type="entry name" value="CYP59-like"/>
    <property type="match status" value="1"/>
</dbReference>
<dbReference type="GO" id="GO:0016705">
    <property type="term" value="F:oxidoreductase activity, acting on paired donors, with incorporation or reduction of molecular oxygen"/>
    <property type="evidence" value="ECO:0007669"/>
    <property type="project" value="InterPro"/>
</dbReference>
<dbReference type="eggNOG" id="KOG0157">
    <property type="taxonomic scope" value="Eukaryota"/>
</dbReference>
<dbReference type="InterPro" id="IPR036396">
    <property type="entry name" value="Cyt_P450_sf"/>
</dbReference>
<feature type="binding site" description="axial binding residue" evidence="8">
    <location>
        <position position="472"/>
    </location>
    <ligand>
        <name>heme</name>
        <dbReference type="ChEBI" id="CHEBI:30413"/>
    </ligand>
    <ligandPart>
        <name>Fe</name>
        <dbReference type="ChEBI" id="CHEBI:18248"/>
    </ligandPart>
</feature>
<dbReference type="SUPFAM" id="SSF48264">
    <property type="entry name" value="Cytochrome P450"/>
    <property type="match status" value="1"/>
</dbReference>
<dbReference type="GeneID" id="19398452"/>
<keyword evidence="6 8" id="KW-0408">Iron</keyword>
<keyword evidence="9" id="KW-0472">Membrane</keyword>
<name>R0KT26_EXST2</name>
<evidence type="ECO:0000256" key="6">
    <source>
        <dbReference type="ARBA" id="ARBA00023004"/>
    </source>
</evidence>
<keyword evidence="9" id="KW-0812">Transmembrane</keyword>
<evidence type="ECO:0000256" key="2">
    <source>
        <dbReference type="ARBA" id="ARBA00005179"/>
    </source>
</evidence>
<keyword evidence="7" id="KW-0503">Monooxygenase</keyword>
<evidence type="ECO:0000256" key="4">
    <source>
        <dbReference type="ARBA" id="ARBA00022723"/>
    </source>
</evidence>
<dbReference type="PANTHER" id="PTHR24305:SF107">
    <property type="entry name" value="P450, PUTATIVE (EUROFUNG)-RELATED"/>
    <property type="match status" value="1"/>
</dbReference>
<evidence type="ECO:0000256" key="3">
    <source>
        <dbReference type="ARBA" id="ARBA00022617"/>
    </source>
</evidence>
<dbReference type="STRING" id="671987.R0KT26"/>
<protein>
    <submittedName>
        <fullName evidence="10">Uncharacterized protein</fullName>
    </submittedName>
</protein>
<evidence type="ECO:0000256" key="1">
    <source>
        <dbReference type="ARBA" id="ARBA00001971"/>
    </source>
</evidence>
<accession>R0KT26</accession>
<sequence length="543" mass="61666">MAALTPGNIAWQIALSAAVAAFGIFAFKLIKMRMIFYRLKKQGVPMPAWNFALGNILTLPSLMKKFPKGSQQGDALTLLSYDFKESDNCFYIDLWPFTSPLIVVTSPEVATQACQEYDLPKPDILTPFLAPFAGGPNLFDTNGAEWKRSRTLFNPAFSANAMLENTPRIIPEAEVYVALLREHAKKGDTFSLDRLTCDYMMDIIGVITLNDRLHSITQHNDLAAAMRSTIEWHCQDQELNPFKRWNPVRPFIQWRNGRIMDRYISRELDKRYEAWKSSKPSTKAKSIMDMTIAAYMSERKSCNKLDAEFKKWATVQIRLFLFAGHDSTAATIVYSLYMLSKHPEAAAKVRAELDQVFGEGADSAARVLKERPQEINKLPYMTAVIKETLRLFPPAAGMRGGLPGVFLRDSNGNKYPTEDLNIWIVHSAIQRHADYWPEPHKFLPDRWLVEPGHPLYPPKGGWRAFEYGPRNCIGQTLVMLDVKITLAMTVREFDIRDQYEEWDRLHPSSGIKTVFGERAYQVPLGAAHPVHGFPCKVTLRGAN</sequence>
<dbReference type="EMBL" id="KB908481">
    <property type="protein sequence ID" value="EOA92099.1"/>
    <property type="molecule type" value="Genomic_DNA"/>
</dbReference>
<dbReference type="InterPro" id="IPR002401">
    <property type="entry name" value="Cyt_P450_E_grp-I"/>
</dbReference>
<dbReference type="Proteomes" id="UP000016935">
    <property type="component" value="Unassembled WGS sequence"/>
</dbReference>
<dbReference type="RefSeq" id="XP_008021031.1">
    <property type="nucleotide sequence ID" value="XM_008022840.1"/>
</dbReference>
<keyword evidence="5" id="KW-0560">Oxidoreductase</keyword>
<evidence type="ECO:0000256" key="5">
    <source>
        <dbReference type="ARBA" id="ARBA00023002"/>
    </source>
</evidence>
<reference evidence="10 11" key="2">
    <citation type="journal article" date="2013" name="PLoS Genet.">
        <title>Comparative genome structure, secondary metabolite, and effector coding capacity across Cochliobolus pathogens.</title>
        <authorList>
            <person name="Condon B.J."/>
            <person name="Leng Y."/>
            <person name="Wu D."/>
            <person name="Bushley K.E."/>
            <person name="Ohm R.A."/>
            <person name="Otillar R."/>
            <person name="Martin J."/>
            <person name="Schackwitz W."/>
            <person name="Grimwood J."/>
            <person name="MohdZainudin N."/>
            <person name="Xue C."/>
            <person name="Wang R."/>
            <person name="Manning V.A."/>
            <person name="Dhillon B."/>
            <person name="Tu Z.J."/>
            <person name="Steffenson B.J."/>
            <person name="Salamov A."/>
            <person name="Sun H."/>
            <person name="Lowry S."/>
            <person name="LaButti K."/>
            <person name="Han J."/>
            <person name="Copeland A."/>
            <person name="Lindquist E."/>
            <person name="Barry K."/>
            <person name="Schmutz J."/>
            <person name="Baker S.E."/>
            <person name="Ciuffetti L.M."/>
            <person name="Grigoriev I.V."/>
            <person name="Zhong S."/>
            <person name="Turgeon B.G."/>
        </authorList>
    </citation>
    <scope>NUCLEOTIDE SEQUENCE [LARGE SCALE GENOMIC DNA]</scope>
    <source>
        <strain evidence="11">28A</strain>
    </source>
</reference>
<evidence type="ECO:0000256" key="8">
    <source>
        <dbReference type="PIRSR" id="PIRSR602401-1"/>
    </source>
</evidence>
<keyword evidence="11" id="KW-1185">Reference proteome</keyword>
<evidence type="ECO:0000313" key="11">
    <source>
        <dbReference type="Proteomes" id="UP000016935"/>
    </source>
</evidence>
<dbReference type="PRINTS" id="PR00463">
    <property type="entry name" value="EP450I"/>
</dbReference>
<dbReference type="PRINTS" id="PR00385">
    <property type="entry name" value="P450"/>
</dbReference>
<comment type="pathway">
    <text evidence="2">Secondary metabolite biosynthesis.</text>
</comment>
<dbReference type="Gene3D" id="1.10.630.10">
    <property type="entry name" value="Cytochrome P450"/>
    <property type="match status" value="1"/>
</dbReference>